<proteinExistence type="inferred from homology"/>
<dbReference type="InterPro" id="IPR005061">
    <property type="entry name" value="Ist1"/>
</dbReference>
<accession>A0AAE1J4X7</accession>
<evidence type="ECO:0008006" key="5">
    <source>
        <dbReference type="Google" id="ProtNLM"/>
    </source>
</evidence>
<sequence>MGKKLDALFGRSFKASKFIPLVNLANARLAVLKNQRQTRSKQALSDVLQLLQLGPHERALVRVEHVIREQDMMDAYDRIEGYCNLLIERVHLIEQERECPEELKEAVACLLYGSARCGEFPELLEIRTALTSRFGKEFTASAVELRNNCGVHPQMVQKLSTRMPSLERRLKALKEIAAQNGIVLQLEEASSSSFEEQLNAKMRNRPEPVIRENQDLNILPEGGNFGGLSDSFKGREKYKNVADAAQAAFESATYAASAARAAMELYRPQPHDDDDDDPSNGTSPQQRKLLDGHDDKQNLSENQGEESDKSLEKPGKQEEDISSSDSAHEILKEKSVLVDEEVEEKEVPVWAGMEVGTSSSHQIPNAVSGSEMQSTPHLDLHKRPSSVRTRHVRTY</sequence>
<gene>
    <name evidence="3" type="ORF">QN277_029148</name>
</gene>
<dbReference type="PANTHER" id="PTHR12161:SF16">
    <property type="entry name" value="REGULATOR OF VPS4 ACTIVITY IN THE MVB PATHWAY PROTEIN"/>
    <property type="match status" value="1"/>
</dbReference>
<dbReference type="AlphaFoldDB" id="A0AAE1J4X7"/>
<dbReference type="Gene3D" id="1.20.1260.60">
    <property type="entry name" value="Vacuolar protein sorting-associated protein Ist1"/>
    <property type="match status" value="1"/>
</dbReference>
<dbReference type="GO" id="GO:0015031">
    <property type="term" value="P:protein transport"/>
    <property type="evidence" value="ECO:0007669"/>
    <property type="project" value="InterPro"/>
</dbReference>
<evidence type="ECO:0000313" key="3">
    <source>
        <dbReference type="EMBL" id="KAK4263775.1"/>
    </source>
</evidence>
<protein>
    <recommendedName>
        <fullName evidence="5">IST1-like protein</fullName>
    </recommendedName>
</protein>
<feature type="compositionally biased region" description="Basic and acidic residues" evidence="2">
    <location>
        <begin position="288"/>
        <end position="298"/>
    </location>
</feature>
<dbReference type="Proteomes" id="UP001293593">
    <property type="component" value="Unassembled WGS sequence"/>
</dbReference>
<feature type="compositionally biased region" description="Polar residues" evidence="2">
    <location>
        <begin position="356"/>
        <end position="376"/>
    </location>
</feature>
<dbReference type="FunFam" id="1.20.1260.60:FF:000002">
    <property type="entry name" value="Vacuolar protein sorting-associated protein IST1"/>
    <property type="match status" value="1"/>
</dbReference>
<comment type="caution">
    <text evidence="3">The sequence shown here is derived from an EMBL/GenBank/DDBJ whole genome shotgun (WGS) entry which is preliminary data.</text>
</comment>
<dbReference type="EMBL" id="JAWXYG010000009">
    <property type="protein sequence ID" value="KAK4263775.1"/>
    <property type="molecule type" value="Genomic_DNA"/>
</dbReference>
<name>A0AAE1J4X7_9FABA</name>
<comment type="similarity">
    <text evidence="1">Belongs to the IST1 family.</text>
</comment>
<organism evidence="3 4">
    <name type="scientific">Acacia crassicarpa</name>
    <name type="common">northern wattle</name>
    <dbReference type="NCBI Taxonomy" id="499986"/>
    <lineage>
        <taxon>Eukaryota</taxon>
        <taxon>Viridiplantae</taxon>
        <taxon>Streptophyta</taxon>
        <taxon>Embryophyta</taxon>
        <taxon>Tracheophyta</taxon>
        <taxon>Spermatophyta</taxon>
        <taxon>Magnoliopsida</taxon>
        <taxon>eudicotyledons</taxon>
        <taxon>Gunneridae</taxon>
        <taxon>Pentapetalae</taxon>
        <taxon>rosids</taxon>
        <taxon>fabids</taxon>
        <taxon>Fabales</taxon>
        <taxon>Fabaceae</taxon>
        <taxon>Caesalpinioideae</taxon>
        <taxon>mimosoid clade</taxon>
        <taxon>Acacieae</taxon>
        <taxon>Acacia</taxon>
    </lineage>
</organism>
<feature type="compositionally biased region" description="Basic and acidic residues" evidence="2">
    <location>
        <begin position="326"/>
        <end position="337"/>
    </location>
</feature>
<evidence type="ECO:0000256" key="1">
    <source>
        <dbReference type="ARBA" id="ARBA00005536"/>
    </source>
</evidence>
<evidence type="ECO:0000256" key="2">
    <source>
        <dbReference type="SAM" id="MobiDB-lite"/>
    </source>
</evidence>
<dbReference type="InterPro" id="IPR042277">
    <property type="entry name" value="IST1-like"/>
</dbReference>
<feature type="compositionally biased region" description="Basic residues" evidence="2">
    <location>
        <begin position="383"/>
        <end position="395"/>
    </location>
</feature>
<dbReference type="PANTHER" id="PTHR12161">
    <property type="entry name" value="IST1 FAMILY MEMBER"/>
    <property type="match status" value="1"/>
</dbReference>
<dbReference type="Pfam" id="PF03398">
    <property type="entry name" value="Ist1"/>
    <property type="match status" value="1"/>
</dbReference>
<evidence type="ECO:0000313" key="4">
    <source>
        <dbReference type="Proteomes" id="UP001293593"/>
    </source>
</evidence>
<feature type="compositionally biased region" description="Basic and acidic residues" evidence="2">
    <location>
        <begin position="306"/>
        <end position="319"/>
    </location>
</feature>
<reference evidence="3" key="1">
    <citation type="submission" date="2023-10" db="EMBL/GenBank/DDBJ databases">
        <title>Chromosome-level genome of the transformable northern wattle, Acacia crassicarpa.</title>
        <authorList>
            <person name="Massaro I."/>
            <person name="Sinha N.R."/>
            <person name="Poethig S."/>
            <person name="Leichty A.R."/>
        </authorList>
    </citation>
    <scope>NUCLEOTIDE SEQUENCE</scope>
    <source>
        <strain evidence="3">Acra3RX</strain>
        <tissue evidence="3">Leaf</tissue>
    </source>
</reference>
<keyword evidence="4" id="KW-1185">Reference proteome</keyword>
<feature type="region of interest" description="Disordered" evidence="2">
    <location>
        <begin position="268"/>
        <end position="395"/>
    </location>
</feature>